<feature type="region of interest" description="Disordered" evidence="1">
    <location>
        <begin position="1"/>
        <end position="35"/>
    </location>
</feature>
<protein>
    <submittedName>
        <fullName evidence="2">Uncharacterized protein</fullName>
    </submittedName>
</protein>
<evidence type="ECO:0000256" key="1">
    <source>
        <dbReference type="SAM" id="MobiDB-lite"/>
    </source>
</evidence>
<feature type="compositionally biased region" description="Basic and acidic residues" evidence="1">
    <location>
        <begin position="127"/>
        <end position="140"/>
    </location>
</feature>
<dbReference type="Proteomes" id="UP001642487">
    <property type="component" value="Chromosome 9"/>
</dbReference>
<gene>
    <name evidence="2" type="ORF">CITCOLO1_LOCUS21650</name>
</gene>
<feature type="compositionally biased region" description="Basic and acidic residues" evidence="1">
    <location>
        <begin position="164"/>
        <end position="203"/>
    </location>
</feature>
<accession>A0ABP0ZEA0</accession>
<organism evidence="2 3">
    <name type="scientific">Citrullus colocynthis</name>
    <name type="common">colocynth</name>
    <dbReference type="NCBI Taxonomy" id="252529"/>
    <lineage>
        <taxon>Eukaryota</taxon>
        <taxon>Viridiplantae</taxon>
        <taxon>Streptophyta</taxon>
        <taxon>Embryophyta</taxon>
        <taxon>Tracheophyta</taxon>
        <taxon>Spermatophyta</taxon>
        <taxon>Magnoliopsida</taxon>
        <taxon>eudicotyledons</taxon>
        <taxon>Gunneridae</taxon>
        <taxon>Pentapetalae</taxon>
        <taxon>rosids</taxon>
        <taxon>fabids</taxon>
        <taxon>Cucurbitales</taxon>
        <taxon>Cucurbitaceae</taxon>
        <taxon>Benincaseae</taxon>
        <taxon>Citrullus</taxon>
    </lineage>
</organism>
<feature type="region of interest" description="Disordered" evidence="1">
    <location>
        <begin position="79"/>
        <end position="238"/>
    </location>
</feature>
<sequence>MLDPKVSSQPVSPTDSIFKRKRSVRMEKSEGKRKKGVCTTLLTIEDLIGLRIEIVPKKELSGVKDHSLDVLLNVVSSRLSDESESIAESIQSDEVSNEVDSKENSSGSKLPKIESDPSENPGESESEMQKSRDSSEDSSKSNHVSDSSEDNVPIAWLSTKGKKKISEINRNPSKDSDDERVISYDNWEKEAIGKCENEKDSISKEGQSSKSEKKTKKPHIRVPSVPLDGIPFHYVDNA</sequence>
<feature type="compositionally biased region" description="Polar residues" evidence="1">
    <location>
        <begin position="1"/>
        <end position="15"/>
    </location>
</feature>
<evidence type="ECO:0000313" key="3">
    <source>
        <dbReference type="Proteomes" id="UP001642487"/>
    </source>
</evidence>
<dbReference type="EMBL" id="OZ021743">
    <property type="protein sequence ID" value="CAK9329210.1"/>
    <property type="molecule type" value="Genomic_DNA"/>
</dbReference>
<name>A0ABP0ZEA0_9ROSI</name>
<keyword evidence="3" id="KW-1185">Reference proteome</keyword>
<evidence type="ECO:0000313" key="2">
    <source>
        <dbReference type="EMBL" id="CAK9329210.1"/>
    </source>
</evidence>
<proteinExistence type="predicted"/>
<reference evidence="2 3" key="1">
    <citation type="submission" date="2024-03" db="EMBL/GenBank/DDBJ databases">
        <authorList>
            <person name="Gkanogiannis A."/>
            <person name="Becerra Lopez-Lavalle L."/>
        </authorList>
    </citation>
    <scope>NUCLEOTIDE SEQUENCE [LARGE SCALE GENOMIC DNA]</scope>
</reference>